<keyword evidence="2" id="KW-1185">Reference proteome</keyword>
<accession>A0A3M9MU60</accession>
<protein>
    <submittedName>
        <fullName evidence="1">Uncharacterized protein</fullName>
    </submittedName>
</protein>
<organism evidence="1 2">
    <name type="scientific">Rufibacter latericius</name>
    <dbReference type="NCBI Taxonomy" id="2487040"/>
    <lineage>
        <taxon>Bacteria</taxon>
        <taxon>Pseudomonadati</taxon>
        <taxon>Bacteroidota</taxon>
        <taxon>Cytophagia</taxon>
        <taxon>Cytophagales</taxon>
        <taxon>Hymenobacteraceae</taxon>
        <taxon>Rufibacter</taxon>
    </lineage>
</organism>
<proteinExistence type="predicted"/>
<comment type="caution">
    <text evidence="1">The sequence shown here is derived from an EMBL/GenBank/DDBJ whole genome shotgun (WGS) entry which is preliminary data.</text>
</comment>
<sequence>MKRSTILIVAALVLFLGSLTAFNFVMKAEFETGNYKDPLAGFVSQNYTNFQVVEVNGGSKISVKIEQGPYKVFLHNRVQESVQVKQQGNKLVVDVNQKDEAIWSNGRYVVYISCPELTNLTTSARYTLKGKPQVDLFDDNPYGSKIVSIEGFKQDSLSLQQDHGTAVKLVKTKLNNLHAIVGATQGSGSKLFLGKGNQINSAALDIRNKSFLHMNDVVIPSVAYQFSDSARADFTGAALAYLNKK</sequence>
<dbReference type="RefSeq" id="WP_123126096.1">
    <property type="nucleotide sequence ID" value="NZ_RJJD01000003.1"/>
</dbReference>
<reference evidence="1 2" key="1">
    <citation type="submission" date="2018-11" db="EMBL/GenBank/DDBJ databases">
        <title>Rufibacter latericius sp. nov., isolated from water in Baiyang Lake.</title>
        <authorList>
            <person name="Yang Y."/>
        </authorList>
    </citation>
    <scope>NUCLEOTIDE SEQUENCE [LARGE SCALE GENOMIC DNA]</scope>
    <source>
        <strain evidence="1 2">R-22-1c-1</strain>
    </source>
</reference>
<dbReference type="EMBL" id="RJJD01000003">
    <property type="protein sequence ID" value="RNI29039.1"/>
    <property type="molecule type" value="Genomic_DNA"/>
</dbReference>
<dbReference type="Proteomes" id="UP000272117">
    <property type="component" value="Unassembled WGS sequence"/>
</dbReference>
<dbReference type="OrthoDB" id="850138at2"/>
<dbReference type="AlphaFoldDB" id="A0A3M9MU60"/>
<evidence type="ECO:0000313" key="2">
    <source>
        <dbReference type="Proteomes" id="UP000272117"/>
    </source>
</evidence>
<name>A0A3M9MU60_9BACT</name>
<evidence type="ECO:0000313" key="1">
    <source>
        <dbReference type="EMBL" id="RNI29039.1"/>
    </source>
</evidence>
<gene>
    <name evidence="1" type="ORF">EFB08_06295</name>
</gene>
<dbReference type="Gene3D" id="2.160.20.120">
    <property type="match status" value="1"/>
</dbReference>